<reference evidence="4 5" key="1">
    <citation type="submission" date="2020-04" db="EMBL/GenBank/DDBJ databases">
        <authorList>
            <person name="Yoon J."/>
        </authorList>
    </citation>
    <scope>NUCLEOTIDE SEQUENCE [LARGE SCALE GENOMIC DNA]</scope>
    <source>
        <strain evidence="4 5">DJ-13</strain>
    </source>
</reference>
<sequence length="245" mass="28880">MDIQAILESTPQRTRIKSHDRFQHLISIDDWLDLWSTVSIDEIKIVRPQYRVLKRVFDFVFSTLVIVLVLSWLTPLLLILIKAESKGPLIFKQLRHGHLGGEFYCYKFRSMRVNTLSDKQMAKKGDPRITKVGRFIRKTNIDELPQFLNVFLGQMSVVGPRPHMVTQMNSFEDLIEYYSLRHYVKPGVTGLAQVMGYRGEIKTINDIRNRIRMDVFYFTKWTFGLDLKIIWLTLKNIVEYKNMGY</sequence>
<keyword evidence="5" id="KW-1185">Reference proteome</keyword>
<dbReference type="PANTHER" id="PTHR30576">
    <property type="entry name" value="COLANIC BIOSYNTHESIS UDP-GLUCOSE LIPID CARRIER TRANSFERASE"/>
    <property type="match status" value="1"/>
</dbReference>
<comment type="caution">
    <text evidence="4">The sequence shown here is derived from an EMBL/GenBank/DDBJ whole genome shotgun (WGS) entry which is preliminary data.</text>
</comment>
<protein>
    <submittedName>
        <fullName evidence="4">Exopolysaccharide biosynthesis protein</fullName>
    </submittedName>
</protein>
<evidence type="ECO:0000256" key="1">
    <source>
        <dbReference type="ARBA" id="ARBA00006464"/>
    </source>
</evidence>
<keyword evidence="2" id="KW-0472">Membrane</keyword>
<comment type="similarity">
    <text evidence="1">Belongs to the bacterial sugar transferase family.</text>
</comment>
<keyword evidence="2" id="KW-0812">Transmembrane</keyword>
<evidence type="ECO:0000259" key="3">
    <source>
        <dbReference type="Pfam" id="PF02397"/>
    </source>
</evidence>
<proteinExistence type="inferred from homology"/>
<evidence type="ECO:0000313" key="4">
    <source>
        <dbReference type="EMBL" id="NKI32038.1"/>
    </source>
</evidence>
<evidence type="ECO:0000313" key="5">
    <source>
        <dbReference type="Proteomes" id="UP000718451"/>
    </source>
</evidence>
<keyword evidence="2" id="KW-1133">Transmembrane helix</keyword>
<accession>A0ABX1GQ46</accession>
<organism evidence="4 5">
    <name type="scientific">Croceivirga thetidis</name>
    <dbReference type="NCBI Taxonomy" id="2721623"/>
    <lineage>
        <taxon>Bacteria</taxon>
        <taxon>Pseudomonadati</taxon>
        <taxon>Bacteroidota</taxon>
        <taxon>Flavobacteriia</taxon>
        <taxon>Flavobacteriales</taxon>
        <taxon>Flavobacteriaceae</taxon>
        <taxon>Croceivirga</taxon>
    </lineage>
</organism>
<dbReference type="PANTHER" id="PTHR30576:SF0">
    <property type="entry name" value="UNDECAPRENYL-PHOSPHATE N-ACETYLGALACTOSAMINYL 1-PHOSPHATE TRANSFERASE-RELATED"/>
    <property type="match status" value="1"/>
</dbReference>
<dbReference type="Pfam" id="PF02397">
    <property type="entry name" value="Bac_transf"/>
    <property type="match status" value="1"/>
</dbReference>
<dbReference type="EMBL" id="JAAWWL010000002">
    <property type="protein sequence ID" value="NKI32038.1"/>
    <property type="molecule type" value="Genomic_DNA"/>
</dbReference>
<gene>
    <name evidence="4" type="ORF">HCU67_08805</name>
</gene>
<dbReference type="Proteomes" id="UP000718451">
    <property type="component" value="Unassembled WGS sequence"/>
</dbReference>
<feature type="domain" description="Bacterial sugar transferase" evidence="3">
    <location>
        <begin position="54"/>
        <end position="238"/>
    </location>
</feature>
<evidence type="ECO:0000256" key="2">
    <source>
        <dbReference type="SAM" id="Phobius"/>
    </source>
</evidence>
<name>A0ABX1GQ46_9FLAO</name>
<dbReference type="InterPro" id="IPR003362">
    <property type="entry name" value="Bact_transf"/>
</dbReference>
<dbReference type="RefSeq" id="WP_168552263.1">
    <property type="nucleotide sequence ID" value="NZ_JAAWWL010000002.1"/>
</dbReference>
<feature type="transmembrane region" description="Helical" evidence="2">
    <location>
        <begin position="59"/>
        <end position="81"/>
    </location>
</feature>